<evidence type="ECO:0000256" key="5">
    <source>
        <dbReference type="SAM" id="SignalP"/>
    </source>
</evidence>
<dbReference type="PROSITE" id="PS00626">
    <property type="entry name" value="RCC1_2"/>
    <property type="match status" value="1"/>
</dbReference>
<feature type="compositionally biased region" description="Basic and acidic residues" evidence="3">
    <location>
        <begin position="2103"/>
        <end position="2125"/>
    </location>
</feature>
<dbReference type="InterPro" id="IPR009030">
    <property type="entry name" value="Growth_fac_rcpt_cys_sf"/>
</dbReference>
<name>A0A0G4I041_9ALVE</name>
<evidence type="ECO:0000259" key="6">
    <source>
        <dbReference type="PROSITE" id="PS50825"/>
    </source>
</evidence>
<feature type="region of interest" description="Disordered" evidence="3">
    <location>
        <begin position="2012"/>
        <end position="2061"/>
    </location>
</feature>
<feature type="repeat" description="RCC1" evidence="2">
    <location>
        <begin position="389"/>
        <end position="441"/>
    </location>
</feature>
<evidence type="ECO:0000256" key="3">
    <source>
        <dbReference type="SAM" id="MobiDB-lite"/>
    </source>
</evidence>
<dbReference type="Pfam" id="PF25390">
    <property type="entry name" value="WD40_RLD"/>
    <property type="match status" value="1"/>
</dbReference>
<feature type="chain" id="PRO_5005192575" description="HYR domain-containing protein" evidence="5">
    <location>
        <begin position="20"/>
        <end position="2245"/>
    </location>
</feature>
<feature type="repeat" description="RCC1" evidence="2">
    <location>
        <begin position="448"/>
        <end position="502"/>
    </location>
</feature>
<dbReference type="PROSITE" id="PS50825">
    <property type="entry name" value="HYR"/>
    <property type="match status" value="1"/>
</dbReference>
<dbReference type="PROSITE" id="PS50012">
    <property type="entry name" value="RCC1_3"/>
    <property type="match status" value="6"/>
</dbReference>
<feature type="transmembrane region" description="Helical" evidence="4">
    <location>
        <begin position="1252"/>
        <end position="1277"/>
    </location>
</feature>
<dbReference type="InterPro" id="IPR058923">
    <property type="entry name" value="RCC1-like_dom"/>
</dbReference>
<gene>
    <name evidence="7" type="ORF">Cvel_9863</name>
</gene>
<evidence type="ECO:0000256" key="2">
    <source>
        <dbReference type="PROSITE-ProRule" id="PRU00235"/>
    </source>
</evidence>
<dbReference type="Pfam" id="PF00415">
    <property type="entry name" value="RCC1"/>
    <property type="match status" value="2"/>
</dbReference>
<feature type="region of interest" description="Disordered" evidence="3">
    <location>
        <begin position="139"/>
        <end position="193"/>
    </location>
</feature>
<feature type="transmembrane region" description="Helical" evidence="4">
    <location>
        <begin position="1553"/>
        <end position="1575"/>
    </location>
</feature>
<dbReference type="InterPro" id="IPR051625">
    <property type="entry name" value="Signaling_Regulatory_Domain"/>
</dbReference>
<dbReference type="SUPFAM" id="SSF50985">
    <property type="entry name" value="RCC1/BLIP-II"/>
    <property type="match status" value="2"/>
</dbReference>
<feature type="compositionally biased region" description="Basic and acidic residues" evidence="3">
    <location>
        <begin position="1703"/>
        <end position="1726"/>
    </location>
</feature>
<dbReference type="InterPro" id="IPR009091">
    <property type="entry name" value="RCC1/BLIP-II"/>
</dbReference>
<dbReference type="InterPro" id="IPR003410">
    <property type="entry name" value="HYR_dom"/>
</dbReference>
<dbReference type="SUPFAM" id="SSF57184">
    <property type="entry name" value="Growth factor receptor domain"/>
    <property type="match status" value="1"/>
</dbReference>
<feature type="transmembrane region" description="Helical" evidence="4">
    <location>
        <begin position="1122"/>
        <end position="1143"/>
    </location>
</feature>
<feature type="region of interest" description="Disordered" evidence="3">
    <location>
        <begin position="1882"/>
        <end position="1906"/>
    </location>
</feature>
<feature type="transmembrane region" description="Helical" evidence="4">
    <location>
        <begin position="1447"/>
        <end position="1471"/>
    </location>
</feature>
<feature type="region of interest" description="Disordered" evidence="3">
    <location>
        <begin position="1703"/>
        <end position="1729"/>
    </location>
</feature>
<dbReference type="PRINTS" id="PR00633">
    <property type="entry name" value="RCCNDNSATION"/>
</dbReference>
<feature type="region of interest" description="Disordered" evidence="3">
    <location>
        <begin position="1479"/>
        <end position="1500"/>
    </location>
</feature>
<feature type="region of interest" description="Disordered" evidence="3">
    <location>
        <begin position="1963"/>
        <end position="1986"/>
    </location>
</feature>
<dbReference type="PANTHER" id="PTHR22872">
    <property type="entry name" value="BTK-BINDING PROTEIN-RELATED"/>
    <property type="match status" value="1"/>
</dbReference>
<dbReference type="VEuPathDB" id="CryptoDB:Cvel_9863"/>
<feature type="transmembrane region" description="Helical" evidence="4">
    <location>
        <begin position="1155"/>
        <end position="1173"/>
    </location>
</feature>
<dbReference type="Gene3D" id="2.130.10.30">
    <property type="entry name" value="Regulator of chromosome condensation 1/beta-lactamase-inhibitor protein II"/>
    <property type="match status" value="2"/>
</dbReference>
<keyword evidence="4" id="KW-0472">Membrane</keyword>
<evidence type="ECO:0000313" key="7">
    <source>
        <dbReference type="EMBL" id="CEM50223.1"/>
    </source>
</evidence>
<feature type="transmembrane region" description="Helical" evidence="4">
    <location>
        <begin position="1515"/>
        <end position="1533"/>
    </location>
</feature>
<dbReference type="InterPro" id="IPR000408">
    <property type="entry name" value="Reg_chr_condens"/>
</dbReference>
<keyword evidence="1" id="KW-0677">Repeat</keyword>
<feature type="repeat" description="RCC1" evidence="2">
    <location>
        <begin position="503"/>
        <end position="553"/>
    </location>
</feature>
<dbReference type="EMBL" id="CDMZ01004591">
    <property type="protein sequence ID" value="CEM50223.1"/>
    <property type="molecule type" value="Genomic_DNA"/>
</dbReference>
<accession>A0A0G4I041</accession>
<feature type="compositionally biased region" description="Pro residues" evidence="3">
    <location>
        <begin position="153"/>
        <end position="170"/>
    </location>
</feature>
<keyword evidence="4" id="KW-0812">Transmembrane</keyword>
<feature type="compositionally biased region" description="Low complexity" evidence="3">
    <location>
        <begin position="2014"/>
        <end position="2029"/>
    </location>
</feature>
<feature type="repeat" description="RCC1" evidence="2">
    <location>
        <begin position="554"/>
        <end position="604"/>
    </location>
</feature>
<feature type="repeat" description="RCC1" evidence="2">
    <location>
        <begin position="324"/>
        <end position="388"/>
    </location>
</feature>
<feature type="domain" description="HYR" evidence="6">
    <location>
        <begin position="724"/>
        <end position="812"/>
    </location>
</feature>
<proteinExistence type="predicted"/>
<organism evidence="7">
    <name type="scientific">Chromera velia CCMP2878</name>
    <dbReference type="NCBI Taxonomy" id="1169474"/>
    <lineage>
        <taxon>Eukaryota</taxon>
        <taxon>Sar</taxon>
        <taxon>Alveolata</taxon>
        <taxon>Colpodellida</taxon>
        <taxon>Chromeraceae</taxon>
        <taxon>Chromera</taxon>
    </lineage>
</organism>
<feature type="repeat" description="RCC1" evidence="2">
    <location>
        <begin position="267"/>
        <end position="323"/>
    </location>
</feature>
<protein>
    <recommendedName>
        <fullName evidence="6">HYR domain-containing protein</fullName>
    </recommendedName>
</protein>
<keyword evidence="4" id="KW-1133">Transmembrane helix</keyword>
<evidence type="ECO:0000256" key="1">
    <source>
        <dbReference type="ARBA" id="ARBA00022737"/>
    </source>
</evidence>
<feature type="signal peptide" evidence="5">
    <location>
        <begin position="1"/>
        <end position="19"/>
    </location>
</feature>
<feature type="region of interest" description="Disordered" evidence="3">
    <location>
        <begin position="2093"/>
        <end position="2125"/>
    </location>
</feature>
<keyword evidence="5" id="KW-0732">Signal</keyword>
<dbReference type="PhylomeDB" id="A0A0G4I041"/>
<feature type="region of interest" description="Disordered" evidence="3">
    <location>
        <begin position="23"/>
        <end position="62"/>
    </location>
</feature>
<sequence>MATTSALLAIAVSLLFCKGDGTGRQEAAPTPSLLPPESSPLSGERQNSDTNINPGNCPRTDEDGLSPAGFMCGYTVEGSQRGLGTVSSDAQCLSKCRAERQPGENGCAFQCNGCWLGLAPLWKGDVGCFIMARKIDAAPTAPPPVASATPASPLIPPLPSPTSPLPPPYRTDPLPANDEPSSAVDLTGDLSDGQDSVTVKGTLAGATQDAHACRPSGGEDGEVGVWYRLELSEVSLLAVGVEAETAEVRPRWATLGYSHSLLVDDDRQMFAFGRNRDGQLGVGDFSDRHSPTKVPGLSEVIDACGGGGDFNDDRGHSLVLVANGTIFAFGHNYYGQLGLGVRGSADGGEVVPREVSVDLSEGGASSGVVDRLAGVVCGHQHSAAWTEQGRLFTWGRGGSGQLGHGDMEDHLSPRLVGGALLNETVTGVVFGGAHTAATGHTLAVCASGAVYAWGSNLHGQLGTGEHEEQALFPVRVVVGEGGEQKGVSVAAGTSHSVVLTRSRRVYSFGLNDYGQIGLGDRRDRRIPQLVVGLSGEVKEVSCGGEHCLALLTDGRLYSWGRNDGGQLALGDSQTRSRPVEVPGVRVESLAKSCGYDSSFVLTELWALSAGRGTHGQLGIGMSVDSVSSFVPLLKKPGLRCPKSLTQQADKGVAFWRGSEEELLDSRRDKLGVRTNPQSSPGMLRVSFEPQVEDALFQVGSYAIQVTASWEGGGASHCLLRLDVIDKEAPLLICPPPQRLKVSRQMPSLSFPRGPTVRDNVEAPENVRLTFWTPNETALERHFSSEETLNVLVEGTDMAGNTGNCTIVVTADRCPLNADRLTAESACLCKENFYRSSPEEGFVCRPCDPNSSSQPGSSAPSDCRCNEGFYRDTDVRGASVCRQCSPNSGSIPGSIKPSQCICMENFYFVPPDTKAPDGSILTSLPDIITHNDPLTLFTSGSCQPCPFNATCSGLPLTPAQISQVLKHSSNLPKALSGSRADRRELRGENACGTQTEDFAQTLSPLRLLEALAQDSLQQMLRDLMAHPRPVPHTNFSLVQRWPRAVVVPCPFDNTCLSVDPPNDDDSSVTVSPLQVHFQNETAGTVCLSGHVGPLCTECEKGLLLLRRGAEIRCRQCPSPGLRVLTALGLFLLLVAVVVVYTFVVTKDNPKLDVADYAIAVKILTVFLTCLGFLADLARPALIVFREEVSQWVGSDRESWDSSAAFFMVRAAEEVLDVLRNIPTVGEIFSMKCLFDLFDRTGSSNMAGRELLSLLAPLAVVCLIGTVGFLVVLSSYCCGAGQNGEGGKRQESEKTRLSSANTRACAAAGSNAACVPPERNPREAGPSRAVSMTAAGETGDADAVDASAQSFPLVCERFRMRLEFNRRCLGVFRRKFDRATSFWARLHSLHQDMTPVLLSTVFLWASSLVEAPMASLRCEPLHPSLTERRLHKFPSIRCVWENRVYSRWWYVSLGVLLGGVFGVPLLVGSLMLLDSSRLSAGGSAKRSFSVSKDDQTGEKRTRRRRGILKRCTTLRPYRSAALNWLESFSLAVWYAGVNVLKVVTDTTISLAVRVVLVHLLLTLIAAFVVRCLVFILSDRLSVKKGEKETAVWTCLPPRRLKESGWRRCTDRLSPCCCRGGEKKKTGMSSCGNAVHCRFLSRTFRCDKHTDQSQCCSGGVLRVRLQEGGHSLVPVRLLSQRANKRRERVLLKSREAVVKRNSRFNFEEHDTRRRNEKVETQPSTREKDPQAQNLLPTFFPSERRAFERCWKHISTEVREVQRVLDSERESRKVDAHSVAIEEKDSGNVRNLSFSTSPQDLRDLPLLHSFSFRLGLLSGGSMGDGRAKEERDKLFIASTCEDTAEHCVVVRELLRVPHPGAPPPSCPHGQMKDNCRVPQAAAADLQAAAGALEEERRQQWAGEGGEGREVSVLAEPADPLHPLQTAHKREGGSDSQIQSEMSLSFSLDGLPLSDHSSILDFADKRSRAMPSDSRPHVPLSPRDSTAGLPCLARDSVPSVRVTVTPVAEPVLLRDEHQASAAVPQASSAHQQSPRQETPADSEKIKVRRPTAQTGRNSDFPPQGQGALLEFENENDSKPEALLRTRQDRSTMMLGGRETFHPLSGGESRSEVTCKSGKDGEGEGEGEGREVMRWSEEDAETADCSLRERLISFHKDRDGSGGCTDSLQRWMHTSASNRERECFRRMTAVGRAFFDSPSIQSGLGDRGISLREFREGVQLLLHLHPAQLLQLYGCFLAAACTILSSSRLPL</sequence>
<reference evidence="7" key="1">
    <citation type="submission" date="2014-11" db="EMBL/GenBank/DDBJ databases">
        <authorList>
            <person name="Otto D Thomas"/>
            <person name="Naeem Raeece"/>
        </authorList>
    </citation>
    <scope>NUCLEOTIDE SEQUENCE</scope>
</reference>
<evidence type="ECO:0000256" key="4">
    <source>
        <dbReference type="SAM" id="Phobius"/>
    </source>
</evidence>
<feature type="compositionally biased region" description="Polar residues" evidence="3">
    <location>
        <begin position="44"/>
        <end position="54"/>
    </location>
</feature>